<dbReference type="Proteomes" id="UP001611383">
    <property type="component" value="Chromosome"/>
</dbReference>
<dbReference type="InterPro" id="IPR009003">
    <property type="entry name" value="Peptidase_S1_PA"/>
</dbReference>
<accession>A0ABY9WPW6</accession>
<evidence type="ECO:0000256" key="5">
    <source>
        <dbReference type="ARBA" id="ARBA00022825"/>
    </source>
</evidence>
<keyword evidence="8" id="KW-1185">Reference proteome</keyword>
<evidence type="ECO:0000256" key="1">
    <source>
        <dbReference type="ARBA" id="ARBA00008764"/>
    </source>
</evidence>
<comment type="similarity">
    <text evidence="1 6">Belongs to the peptidase S1B family.</text>
</comment>
<dbReference type="SUPFAM" id="SSF50494">
    <property type="entry name" value="Trypsin-like serine proteases"/>
    <property type="match status" value="1"/>
</dbReference>
<evidence type="ECO:0000256" key="2">
    <source>
        <dbReference type="ARBA" id="ARBA00022670"/>
    </source>
</evidence>
<sequence>MPFYGTTGPIGFGQLQDIVRDTSGLYSRWQDSVGIVVNARAQLTGPSGGLKLRSFEYYGEAGYYGHVPAFCEGLGAEPSLMVTGTAFVVDSRTVATAAHVIDGVLEEVNGGTLADLRIAFGYRFKPSGTIGLPDPKADIYRVKRVYRNTAEDWALLEVDGSLGRTSLPLATGLELGGLRVGNPLYMIGHPLGMPLKYTTGGQVFALPGGTRFHTQLDGLAGNSGSPVFSGRLDKVVGMFVSSTVTADVAKHPDHDCTWFHRVDPASGEHDEAVLINLIDRSRGSRTDVSD</sequence>
<dbReference type="EMBL" id="CP043494">
    <property type="protein sequence ID" value="WNG45298.1"/>
    <property type="molecule type" value="Genomic_DNA"/>
</dbReference>
<reference evidence="7 8" key="1">
    <citation type="submission" date="2019-08" db="EMBL/GenBank/DDBJ databases">
        <title>Archangium and Cystobacter genomes.</title>
        <authorList>
            <person name="Chen I.-C.K."/>
            <person name="Wielgoss S."/>
        </authorList>
    </citation>
    <scope>NUCLEOTIDE SEQUENCE [LARGE SCALE GENOMIC DNA]</scope>
    <source>
        <strain evidence="7 8">Cbm 6</strain>
    </source>
</reference>
<dbReference type="InterPro" id="IPR043504">
    <property type="entry name" value="Peptidase_S1_PA_chymotrypsin"/>
</dbReference>
<name>A0ABY9WPW6_9BACT</name>
<protein>
    <recommendedName>
        <fullName evidence="6">Serine protease</fullName>
        <ecNumber evidence="6">3.4.21.-</ecNumber>
    </recommendedName>
</protein>
<keyword evidence="3" id="KW-0732">Signal</keyword>
<evidence type="ECO:0000256" key="6">
    <source>
        <dbReference type="RuleBase" id="RU004296"/>
    </source>
</evidence>
<evidence type="ECO:0000313" key="8">
    <source>
        <dbReference type="Proteomes" id="UP001611383"/>
    </source>
</evidence>
<organism evidence="7 8">
    <name type="scientific">Archangium minus</name>
    <dbReference type="NCBI Taxonomy" id="83450"/>
    <lineage>
        <taxon>Bacteria</taxon>
        <taxon>Pseudomonadati</taxon>
        <taxon>Myxococcota</taxon>
        <taxon>Myxococcia</taxon>
        <taxon>Myxococcales</taxon>
        <taxon>Cystobacterineae</taxon>
        <taxon>Archangiaceae</taxon>
        <taxon>Archangium</taxon>
    </lineage>
</organism>
<keyword evidence="2 6" id="KW-0645">Protease</keyword>
<dbReference type="PRINTS" id="PR00839">
    <property type="entry name" value="V8PROTEASE"/>
</dbReference>
<evidence type="ECO:0000313" key="7">
    <source>
        <dbReference type="EMBL" id="WNG45298.1"/>
    </source>
</evidence>
<evidence type="ECO:0000256" key="3">
    <source>
        <dbReference type="ARBA" id="ARBA00022729"/>
    </source>
</evidence>
<dbReference type="RefSeq" id="WP_395819791.1">
    <property type="nucleotide sequence ID" value="NZ_CP043494.1"/>
</dbReference>
<dbReference type="Pfam" id="PF13365">
    <property type="entry name" value="Trypsin_2"/>
    <property type="match status" value="1"/>
</dbReference>
<dbReference type="Gene3D" id="2.40.10.10">
    <property type="entry name" value="Trypsin-like serine proteases"/>
    <property type="match status" value="2"/>
</dbReference>
<evidence type="ECO:0000256" key="4">
    <source>
        <dbReference type="ARBA" id="ARBA00022801"/>
    </source>
</evidence>
<keyword evidence="5 6" id="KW-0720">Serine protease</keyword>
<dbReference type="InterPro" id="IPR008256">
    <property type="entry name" value="Peptidase_S1B"/>
</dbReference>
<gene>
    <name evidence="7" type="ORF">F0U60_15170</name>
</gene>
<dbReference type="EC" id="3.4.21.-" evidence="6"/>
<keyword evidence="4 6" id="KW-0378">Hydrolase</keyword>
<proteinExistence type="inferred from homology"/>